<keyword evidence="10" id="KW-0443">Lipid metabolism</keyword>
<protein>
    <recommendedName>
        <fullName evidence="13">Carrier domain-containing protein</fullName>
    </recommendedName>
</protein>
<dbReference type="PANTHER" id="PTHR20863:SF28">
    <property type="entry name" value="ACYL CARRIER PROTEIN, MITOCHONDRIAL"/>
    <property type="match status" value="1"/>
</dbReference>
<dbReference type="AlphaFoldDB" id="A0A0J9VTV7"/>
<dbReference type="GO" id="GO:0000036">
    <property type="term" value="F:acyl carrier activity"/>
    <property type="evidence" value="ECO:0007669"/>
    <property type="project" value="TreeGrafter"/>
</dbReference>
<evidence type="ECO:0000256" key="12">
    <source>
        <dbReference type="ARBA" id="ARBA00023160"/>
    </source>
</evidence>
<evidence type="ECO:0000259" key="13">
    <source>
        <dbReference type="PROSITE" id="PS50075"/>
    </source>
</evidence>
<organism evidence="14 15">
    <name type="scientific">Plasmodium vivax Mauritania I</name>
    <dbReference type="NCBI Taxonomy" id="1035515"/>
    <lineage>
        <taxon>Eukaryota</taxon>
        <taxon>Sar</taxon>
        <taxon>Alveolata</taxon>
        <taxon>Apicomplexa</taxon>
        <taxon>Aconoidasida</taxon>
        <taxon>Haemosporida</taxon>
        <taxon>Plasmodiidae</taxon>
        <taxon>Plasmodium</taxon>
        <taxon>Plasmodium (Plasmodium)</taxon>
    </lineage>
</organism>
<evidence type="ECO:0000256" key="3">
    <source>
        <dbReference type="ARBA" id="ARBA00022448"/>
    </source>
</evidence>
<keyword evidence="4" id="KW-0596">Phosphopantetheine</keyword>
<keyword evidence="5" id="KW-0444">Lipid biosynthesis</keyword>
<dbReference type="PROSITE" id="PS50075">
    <property type="entry name" value="CARRIER"/>
    <property type="match status" value="1"/>
</dbReference>
<evidence type="ECO:0000256" key="5">
    <source>
        <dbReference type="ARBA" id="ARBA00022516"/>
    </source>
</evidence>
<keyword evidence="11" id="KW-0496">Mitochondrion</keyword>
<evidence type="ECO:0000256" key="7">
    <source>
        <dbReference type="ARBA" id="ARBA00022832"/>
    </source>
</evidence>
<name>A0A0J9VTV7_PLAVI</name>
<dbReference type="GO" id="GO:0005739">
    <property type="term" value="C:mitochondrion"/>
    <property type="evidence" value="ECO:0007669"/>
    <property type="project" value="UniProtKB-SubCell"/>
</dbReference>
<dbReference type="Gene3D" id="1.10.1200.10">
    <property type="entry name" value="ACP-like"/>
    <property type="match status" value="1"/>
</dbReference>
<dbReference type="InterPro" id="IPR036736">
    <property type="entry name" value="ACP-like_sf"/>
</dbReference>
<sequence>MRRNILRNFFLSKKNVKILDVHKREFLSKPLLNNGITHRCSVLLRGSNNWLARSQGKKAACFFSTEKDQLSSFSKEQIEEKVLAVLKKYIPPDVEINYNEELEKCKTKDNRAWDFLDTVEFLIDIESEFNITIPDETADNIKTVQEVIDYLVQLNIKKT</sequence>
<evidence type="ECO:0000256" key="4">
    <source>
        <dbReference type="ARBA" id="ARBA00022450"/>
    </source>
</evidence>
<evidence type="ECO:0000256" key="9">
    <source>
        <dbReference type="ARBA" id="ARBA00022982"/>
    </source>
</evidence>
<comment type="similarity">
    <text evidence="2">Belongs to the acyl carrier protein (ACP) family.</text>
</comment>
<dbReference type="SUPFAM" id="SSF47336">
    <property type="entry name" value="ACP-like"/>
    <property type="match status" value="1"/>
</dbReference>
<dbReference type="Proteomes" id="UP000053776">
    <property type="component" value="Unassembled WGS sequence"/>
</dbReference>
<evidence type="ECO:0000256" key="10">
    <source>
        <dbReference type="ARBA" id="ARBA00023098"/>
    </source>
</evidence>
<dbReference type="InterPro" id="IPR009081">
    <property type="entry name" value="PP-bd_ACP"/>
</dbReference>
<evidence type="ECO:0000313" key="15">
    <source>
        <dbReference type="Proteomes" id="UP000053776"/>
    </source>
</evidence>
<evidence type="ECO:0000256" key="6">
    <source>
        <dbReference type="ARBA" id="ARBA00022553"/>
    </source>
</evidence>
<evidence type="ECO:0000256" key="8">
    <source>
        <dbReference type="ARBA" id="ARBA00022946"/>
    </source>
</evidence>
<dbReference type="EMBL" id="KQ235096">
    <property type="protein sequence ID" value="KMZ90993.1"/>
    <property type="molecule type" value="Genomic_DNA"/>
</dbReference>
<dbReference type="InterPro" id="IPR003231">
    <property type="entry name" value="ACP"/>
</dbReference>
<reference evidence="14 15" key="1">
    <citation type="submission" date="2011-08" db="EMBL/GenBank/DDBJ databases">
        <title>The Genome Sequence of Plasmodium vivax Mauritania I.</title>
        <authorList>
            <consortium name="The Broad Institute Genome Sequencing Platform"/>
            <consortium name="The Broad Institute Genome Sequencing Center for Infectious Disease"/>
            <person name="Neafsey D."/>
            <person name="Carlton J."/>
            <person name="Barnwell J."/>
            <person name="Collins W."/>
            <person name="Escalante A."/>
            <person name="Mullikin J."/>
            <person name="Saul A."/>
            <person name="Guigo R."/>
            <person name="Camara F."/>
            <person name="Young S.K."/>
            <person name="Zeng Q."/>
            <person name="Gargeya S."/>
            <person name="Fitzgerald M."/>
            <person name="Haas B."/>
            <person name="Abouelleil A."/>
            <person name="Alvarado L."/>
            <person name="Arachchi H.M."/>
            <person name="Berlin A."/>
            <person name="Brown A."/>
            <person name="Chapman S.B."/>
            <person name="Chen Z."/>
            <person name="Dunbar C."/>
            <person name="Freedman E."/>
            <person name="Gearin G."/>
            <person name="Gellesch M."/>
            <person name="Goldberg J."/>
            <person name="Griggs A."/>
            <person name="Gujja S."/>
            <person name="Heiman D."/>
            <person name="Howarth C."/>
            <person name="Larson L."/>
            <person name="Lui A."/>
            <person name="MacDonald P.J.P."/>
            <person name="Montmayeur A."/>
            <person name="Murphy C."/>
            <person name="Neiman D."/>
            <person name="Pearson M."/>
            <person name="Priest M."/>
            <person name="Roberts A."/>
            <person name="Saif S."/>
            <person name="Shea T."/>
            <person name="Shenoy N."/>
            <person name="Sisk P."/>
            <person name="Stolte C."/>
            <person name="Sykes S."/>
            <person name="Wortman J."/>
            <person name="Nusbaum C."/>
            <person name="Birren B."/>
        </authorList>
    </citation>
    <scope>NUCLEOTIDE SEQUENCE [LARGE SCALE GENOMIC DNA]</scope>
    <source>
        <strain evidence="14 15">Mauritania I</strain>
    </source>
</reference>
<keyword evidence="8" id="KW-0809">Transit peptide</keyword>
<gene>
    <name evidence="14" type="ORF">PVMG_05701</name>
</gene>
<evidence type="ECO:0000256" key="1">
    <source>
        <dbReference type="ARBA" id="ARBA00004173"/>
    </source>
</evidence>
<dbReference type="PANTHER" id="PTHR20863">
    <property type="entry name" value="ACYL CARRIER PROTEIN"/>
    <property type="match status" value="1"/>
</dbReference>
<evidence type="ECO:0000256" key="11">
    <source>
        <dbReference type="ARBA" id="ARBA00023128"/>
    </source>
</evidence>
<keyword evidence="9" id="KW-0249">Electron transport</keyword>
<keyword evidence="3" id="KW-0813">Transport</keyword>
<dbReference type="GO" id="GO:0000035">
    <property type="term" value="F:acyl binding"/>
    <property type="evidence" value="ECO:0007669"/>
    <property type="project" value="TreeGrafter"/>
</dbReference>
<evidence type="ECO:0000313" key="14">
    <source>
        <dbReference type="EMBL" id="KMZ90993.1"/>
    </source>
</evidence>
<keyword evidence="6" id="KW-0597">Phosphoprotein</keyword>
<evidence type="ECO:0000256" key="2">
    <source>
        <dbReference type="ARBA" id="ARBA00010930"/>
    </source>
</evidence>
<accession>A0A0J9VTV7</accession>
<keyword evidence="12" id="KW-0275">Fatty acid biosynthesis</keyword>
<feature type="domain" description="Carrier" evidence="13">
    <location>
        <begin position="74"/>
        <end position="155"/>
    </location>
</feature>
<comment type="subcellular location">
    <subcellularLocation>
        <location evidence="1">Mitochondrion</location>
    </subcellularLocation>
</comment>
<dbReference type="OrthoDB" id="448946at2759"/>
<dbReference type="Pfam" id="PF14573">
    <property type="entry name" value="PP-binding_2"/>
    <property type="match status" value="1"/>
</dbReference>
<proteinExistence type="inferred from homology"/>
<keyword evidence="7" id="KW-0276">Fatty acid metabolism</keyword>